<dbReference type="Pfam" id="PF13377">
    <property type="entry name" value="Peripla_BP_3"/>
    <property type="match status" value="1"/>
</dbReference>
<organism evidence="5 6">
    <name type="scientific">Larkinella bovis</name>
    <dbReference type="NCBI Taxonomy" id="683041"/>
    <lineage>
        <taxon>Bacteria</taxon>
        <taxon>Pseudomonadati</taxon>
        <taxon>Bacteroidota</taxon>
        <taxon>Cytophagia</taxon>
        <taxon>Cytophagales</taxon>
        <taxon>Spirosomataceae</taxon>
        <taxon>Larkinella</taxon>
    </lineage>
</organism>
<dbReference type="PANTHER" id="PTHR38445:SF10">
    <property type="entry name" value="GNTR-FAMILY TRANSCRIPTIONAL REGULATOR"/>
    <property type="match status" value="1"/>
</dbReference>
<evidence type="ECO:0000256" key="3">
    <source>
        <dbReference type="ARBA" id="ARBA00023163"/>
    </source>
</evidence>
<dbReference type="SUPFAM" id="SSF46785">
    <property type="entry name" value="Winged helix' DNA-binding domain"/>
    <property type="match status" value="1"/>
</dbReference>
<dbReference type="InterPro" id="IPR028082">
    <property type="entry name" value="Peripla_BP_I"/>
</dbReference>
<name>A0ABW0IDS3_9BACT</name>
<dbReference type="PROSITE" id="PS50949">
    <property type="entry name" value="HTH_GNTR"/>
    <property type="match status" value="1"/>
</dbReference>
<dbReference type="Proteomes" id="UP001596106">
    <property type="component" value="Unassembled WGS sequence"/>
</dbReference>
<feature type="domain" description="HTH gntR-type" evidence="4">
    <location>
        <begin position="16"/>
        <end position="84"/>
    </location>
</feature>
<comment type="caution">
    <text evidence="5">The sequence shown here is derived from an EMBL/GenBank/DDBJ whole genome shotgun (WGS) entry which is preliminary data.</text>
</comment>
<protein>
    <submittedName>
        <fullName evidence="5">GntR family transcriptional regulator</fullName>
    </submittedName>
</protein>
<dbReference type="Gene3D" id="3.40.50.2300">
    <property type="match status" value="2"/>
</dbReference>
<dbReference type="InterPro" id="IPR046335">
    <property type="entry name" value="LacI/GalR-like_sensor"/>
</dbReference>
<dbReference type="SUPFAM" id="SSF53822">
    <property type="entry name" value="Periplasmic binding protein-like I"/>
    <property type="match status" value="1"/>
</dbReference>
<dbReference type="CDD" id="cd07377">
    <property type="entry name" value="WHTH_GntR"/>
    <property type="match status" value="1"/>
</dbReference>
<gene>
    <name evidence="5" type="ORF">ACFPMF_13205</name>
</gene>
<keyword evidence="1" id="KW-0805">Transcription regulation</keyword>
<sequence length="340" mass="38172">MENFTLDLPAQSASGQPKYQQLIESVLTAIERGTLTHGQQLPSISELSDSQKVAKVTVAKAYEELRQRGIVRSQHGKGFYVASTDVRTPLNVLLIFDTLNAYKETLYDALKAALPADTALSIFFHHYNPQVFESLVRNGVGHYNAYVIMPHFDEDVTEIVNLLPKDKLLLIDQALPRLEGSYAAVYQDFEQDIYQALMTGLPSLRRYRKLTLVQSKAHFQYIPAGTLAGFRRFGLEAELDIDVVDDYADELVRPGEAYLLFADRDMIRFIKYVTRKNWQLGKDVGLISYDDTPVKEILAGGITVISTDFAQMGQTAGQLLTERNRVQIANPGGLILRHSL</sequence>
<dbReference type="InterPro" id="IPR036390">
    <property type="entry name" value="WH_DNA-bd_sf"/>
</dbReference>
<dbReference type="EMBL" id="JBHSMA010000003">
    <property type="protein sequence ID" value="MFC5410277.1"/>
    <property type="molecule type" value="Genomic_DNA"/>
</dbReference>
<reference evidence="6" key="1">
    <citation type="journal article" date="2019" name="Int. J. Syst. Evol. Microbiol.">
        <title>The Global Catalogue of Microorganisms (GCM) 10K type strain sequencing project: providing services to taxonomists for standard genome sequencing and annotation.</title>
        <authorList>
            <consortium name="The Broad Institute Genomics Platform"/>
            <consortium name="The Broad Institute Genome Sequencing Center for Infectious Disease"/>
            <person name="Wu L."/>
            <person name="Ma J."/>
        </authorList>
    </citation>
    <scope>NUCLEOTIDE SEQUENCE [LARGE SCALE GENOMIC DNA]</scope>
    <source>
        <strain evidence="6">CCUG 55250</strain>
    </source>
</reference>
<dbReference type="Pfam" id="PF00392">
    <property type="entry name" value="GntR"/>
    <property type="match status" value="1"/>
</dbReference>
<evidence type="ECO:0000313" key="6">
    <source>
        <dbReference type="Proteomes" id="UP001596106"/>
    </source>
</evidence>
<evidence type="ECO:0000313" key="5">
    <source>
        <dbReference type="EMBL" id="MFC5410277.1"/>
    </source>
</evidence>
<keyword evidence="3" id="KW-0804">Transcription</keyword>
<dbReference type="RefSeq" id="WP_379845552.1">
    <property type="nucleotide sequence ID" value="NZ_JBHSMA010000003.1"/>
</dbReference>
<proteinExistence type="predicted"/>
<evidence type="ECO:0000259" key="4">
    <source>
        <dbReference type="PROSITE" id="PS50949"/>
    </source>
</evidence>
<accession>A0ABW0IDS3</accession>
<dbReference type="SMART" id="SM00345">
    <property type="entry name" value="HTH_GNTR"/>
    <property type="match status" value="1"/>
</dbReference>
<dbReference type="InterPro" id="IPR036388">
    <property type="entry name" value="WH-like_DNA-bd_sf"/>
</dbReference>
<keyword evidence="6" id="KW-1185">Reference proteome</keyword>
<dbReference type="Gene3D" id="1.10.10.10">
    <property type="entry name" value="Winged helix-like DNA-binding domain superfamily/Winged helix DNA-binding domain"/>
    <property type="match status" value="1"/>
</dbReference>
<evidence type="ECO:0000256" key="2">
    <source>
        <dbReference type="ARBA" id="ARBA00023125"/>
    </source>
</evidence>
<evidence type="ECO:0000256" key="1">
    <source>
        <dbReference type="ARBA" id="ARBA00023015"/>
    </source>
</evidence>
<dbReference type="InterPro" id="IPR000524">
    <property type="entry name" value="Tscrpt_reg_HTH_GntR"/>
</dbReference>
<dbReference type="PANTHER" id="PTHR38445">
    <property type="entry name" value="HTH-TYPE TRANSCRIPTIONAL REPRESSOR YTRA"/>
    <property type="match status" value="1"/>
</dbReference>
<keyword evidence="2" id="KW-0238">DNA-binding</keyword>